<reference evidence="4 5" key="1">
    <citation type="submission" date="2016-02" db="EMBL/GenBank/DDBJ databases">
        <authorList>
            <person name="Wen L."/>
            <person name="He K."/>
            <person name="Yang H."/>
        </authorList>
    </citation>
    <scope>NUCLEOTIDE SEQUENCE [LARGE SCALE GENOMIC DNA]</scope>
    <source>
        <strain evidence="4 5">CD09_2</strain>
    </source>
</reference>
<dbReference type="AlphaFoldDB" id="A0A177J4P0"/>
<feature type="region of interest" description="Disordered" evidence="1">
    <location>
        <begin position="336"/>
        <end position="376"/>
    </location>
</feature>
<dbReference type="InterPro" id="IPR042047">
    <property type="entry name" value="SleB_dom1"/>
</dbReference>
<dbReference type="Pfam" id="PF07486">
    <property type="entry name" value="Hydrolase_2"/>
    <property type="match status" value="1"/>
</dbReference>
<feature type="domain" description="Cell wall hydrolase SleB" evidence="3">
    <location>
        <begin position="172"/>
        <end position="282"/>
    </location>
</feature>
<feature type="transmembrane region" description="Helical" evidence="2">
    <location>
        <begin position="62"/>
        <end position="82"/>
    </location>
</feature>
<organism evidence="4 5">
    <name type="scientific">Sphingobium yanoikuyae</name>
    <name type="common">Sphingomonas yanoikuyae</name>
    <dbReference type="NCBI Taxonomy" id="13690"/>
    <lineage>
        <taxon>Bacteria</taxon>
        <taxon>Pseudomonadati</taxon>
        <taxon>Pseudomonadota</taxon>
        <taxon>Alphaproteobacteria</taxon>
        <taxon>Sphingomonadales</taxon>
        <taxon>Sphingomonadaceae</taxon>
        <taxon>Sphingobium</taxon>
    </lineage>
</organism>
<keyword evidence="2" id="KW-0472">Membrane</keyword>
<keyword evidence="2" id="KW-1133">Transmembrane helix</keyword>
<dbReference type="EMBL" id="LSTR01000101">
    <property type="protein sequence ID" value="OAH35225.1"/>
    <property type="molecule type" value="Genomic_DNA"/>
</dbReference>
<protein>
    <submittedName>
        <fullName evidence="4">Cell wall hydrolase</fullName>
    </submittedName>
</protein>
<dbReference type="GO" id="GO:0016787">
    <property type="term" value="F:hydrolase activity"/>
    <property type="evidence" value="ECO:0007669"/>
    <property type="project" value="UniProtKB-KW"/>
</dbReference>
<dbReference type="Proteomes" id="UP000077262">
    <property type="component" value="Unassembled WGS sequence"/>
</dbReference>
<keyword evidence="2" id="KW-0812">Transmembrane</keyword>
<gene>
    <name evidence="4" type="ORF">AX777_02035</name>
</gene>
<evidence type="ECO:0000313" key="4">
    <source>
        <dbReference type="EMBL" id="OAH35225.1"/>
    </source>
</evidence>
<evidence type="ECO:0000313" key="5">
    <source>
        <dbReference type="Proteomes" id="UP000077262"/>
    </source>
</evidence>
<name>A0A177J4P0_SPHYA</name>
<evidence type="ECO:0000256" key="1">
    <source>
        <dbReference type="SAM" id="MobiDB-lite"/>
    </source>
</evidence>
<proteinExistence type="predicted"/>
<dbReference type="Gene3D" id="1.10.10.2520">
    <property type="entry name" value="Cell wall hydrolase SleB, domain 1"/>
    <property type="match status" value="1"/>
</dbReference>
<comment type="caution">
    <text evidence="4">The sequence shown here is derived from an EMBL/GenBank/DDBJ whole genome shotgun (WGS) entry which is preliminary data.</text>
</comment>
<evidence type="ECO:0000259" key="3">
    <source>
        <dbReference type="Pfam" id="PF07486"/>
    </source>
</evidence>
<keyword evidence="4" id="KW-0378">Hydrolase</keyword>
<evidence type="ECO:0000256" key="2">
    <source>
        <dbReference type="SAM" id="Phobius"/>
    </source>
</evidence>
<feature type="region of interest" description="Disordered" evidence="1">
    <location>
        <begin position="1"/>
        <end position="29"/>
    </location>
</feature>
<dbReference type="InterPro" id="IPR011105">
    <property type="entry name" value="Cell_wall_hydrolase_SleB"/>
</dbReference>
<accession>A0A177J4P0</accession>
<sequence length="376" mass="40290">MLHHEKSRFAPALRAGRPLPTHDPPDSVEELERKIGYVRAARQSGPLDTGWMMRLSRQQERWIWHGGLGALALAVLVVPHLITAAPLDMLAEDHHGPDPAEQAGANFPGSAFFYAEGAFDPAPGALTIQSPHVMGLAEVKAAPAATFRGITPTDSYRALNCLTSAIYYEAGNEPEEGQRAVAQVVLNRVRSPLWPNSVCGVVYQGSERTDFHCQFTFSCDGAMARLPNAVAWVRARGIAQQALSGKAYAPVGLATHYHTLAVRPAWSATLQPVAVIGAHIFYRGMGFNGTPAAFSDAYPGRELISGPTRRIWPVQPVTPVELMSAGPATAYVPLPTVAPSTPAPQPAPAAPLTAPIDNLPESTIRPEYRNSGRPLG</sequence>